<feature type="non-terminal residue" evidence="5">
    <location>
        <position position="83"/>
    </location>
</feature>
<gene>
    <name evidence="5" type="ORF">DCK97_28825</name>
</gene>
<reference evidence="5 6" key="1">
    <citation type="journal article" date="2018" name="Nat. Biotechnol.">
        <title>A standardized bacterial taxonomy based on genome phylogeny substantially revises the tree of life.</title>
        <authorList>
            <person name="Parks D.H."/>
            <person name="Chuvochina M."/>
            <person name="Waite D.W."/>
            <person name="Rinke C."/>
            <person name="Skarshewski A."/>
            <person name="Chaumeil P.A."/>
            <person name="Hugenholtz P."/>
        </authorList>
    </citation>
    <scope>NUCLEOTIDE SEQUENCE [LARGE SCALE GENOMIC DNA]</scope>
    <source>
        <strain evidence="5">UBA8739</strain>
    </source>
</reference>
<dbReference type="GO" id="GO:0005524">
    <property type="term" value="F:ATP binding"/>
    <property type="evidence" value="ECO:0007669"/>
    <property type="project" value="UniProtKB-KW"/>
</dbReference>
<comment type="caution">
    <text evidence="5">The sequence shown here is derived from an EMBL/GenBank/DDBJ whole genome shotgun (WGS) entry which is preliminary data.</text>
</comment>
<feature type="non-terminal residue" evidence="5">
    <location>
        <position position="1"/>
    </location>
</feature>
<dbReference type="Gene3D" id="3.40.50.300">
    <property type="entry name" value="P-loop containing nucleotide triphosphate hydrolases"/>
    <property type="match status" value="1"/>
</dbReference>
<dbReference type="InterPro" id="IPR027417">
    <property type="entry name" value="P-loop_NTPase"/>
</dbReference>
<dbReference type="Proteomes" id="UP000257706">
    <property type="component" value="Unassembled WGS sequence"/>
</dbReference>
<evidence type="ECO:0000256" key="3">
    <source>
        <dbReference type="ARBA" id="ARBA00022840"/>
    </source>
</evidence>
<sequence length="83" mass="9188">ATEPRLLLLDEVLAGLNPSEIRDIVPVIRAIRDEGITILMIEHVMQAVMNLCDEVYVLAQGEMIAEGTPQEVCVDPKVIEAYL</sequence>
<evidence type="ECO:0000313" key="6">
    <source>
        <dbReference type="Proteomes" id="UP000257706"/>
    </source>
</evidence>
<feature type="domain" description="Branched-chain amino acid ATP-binding cassette transporter C-terminal" evidence="4">
    <location>
        <begin position="62"/>
        <end position="83"/>
    </location>
</feature>
<dbReference type="InterPro" id="IPR051120">
    <property type="entry name" value="ABC_AA/LPS_Transport"/>
</dbReference>
<keyword evidence="3 5" id="KW-0067">ATP-binding</keyword>
<dbReference type="PANTHER" id="PTHR45772">
    <property type="entry name" value="CONSERVED COMPONENT OF ABC TRANSPORTER FOR NATURAL AMINO ACIDS-RELATED"/>
    <property type="match status" value="1"/>
</dbReference>
<dbReference type="SUPFAM" id="SSF52540">
    <property type="entry name" value="P-loop containing nucleoside triphosphate hydrolases"/>
    <property type="match status" value="1"/>
</dbReference>
<accession>A0A3B9IU59</accession>
<evidence type="ECO:0000256" key="2">
    <source>
        <dbReference type="ARBA" id="ARBA00022741"/>
    </source>
</evidence>
<proteinExistence type="predicted"/>
<dbReference type="AlphaFoldDB" id="A0A3B9IU59"/>
<dbReference type="EMBL" id="DMAI01000479">
    <property type="protein sequence ID" value="HAE51422.1"/>
    <property type="molecule type" value="Genomic_DNA"/>
</dbReference>
<keyword evidence="1" id="KW-0813">Transport</keyword>
<dbReference type="InterPro" id="IPR032823">
    <property type="entry name" value="BCA_ABC_TP_C"/>
</dbReference>
<name>A0A3B9IU59_9PROT</name>
<dbReference type="Pfam" id="PF12399">
    <property type="entry name" value="BCA_ABC_TP_C"/>
    <property type="match status" value="1"/>
</dbReference>
<protein>
    <submittedName>
        <fullName evidence="5">ABC transporter ATP-binding protein</fullName>
    </submittedName>
</protein>
<evidence type="ECO:0000259" key="4">
    <source>
        <dbReference type="Pfam" id="PF12399"/>
    </source>
</evidence>
<keyword evidence="2" id="KW-0547">Nucleotide-binding</keyword>
<evidence type="ECO:0000256" key="1">
    <source>
        <dbReference type="ARBA" id="ARBA00022448"/>
    </source>
</evidence>
<organism evidence="5 6">
    <name type="scientific">Tistrella mobilis</name>
    <dbReference type="NCBI Taxonomy" id="171437"/>
    <lineage>
        <taxon>Bacteria</taxon>
        <taxon>Pseudomonadati</taxon>
        <taxon>Pseudomonadota</taxon>
        <taxon>Alphaproteobacteria</taxon>
        <taxon>Geminicoccales</taxon>
        <taxon>Geminicoccaceae</taxon>
        <taxon>Tistrella</taxon>
    </lineage>
</organism>
<dbReference type="GO" id="GO:0005886">
    <property type="term" value="C:plasma membrane"/>
    <property type="evidence" value="ECO:0007669"/>
    <property type="project" value="TreeGrafter"/>
</dbReference>
<evidence type="ECO:0000313" key="5">
    <source>
        <dbReference type="EMBL" id="HAE51422.1"/>
    </source>
</evidence>